<dbReference type="Proteomes" id="UP000306477">
    <property type="component" value="Unassembled WGS sequence"/>
</dbReference>
<dbReference type="InterPro" id="IPR000182">
    <property type="entry name" value="GNAT_dom"/>
</dbReference>
<sequence length="267" mass="29782">MVVTKKLAQALETSEIEVLKSRLTAIQAIEGNPMGVEIKQFGKATAFSVKNIPGPSFNTVKGLSDGDEKFIEPILHLYKQKDIPVRFELTPGHVSSELLTYLSNKGLYHHDFHTTLYSDLYPIPESENSSKITITELGKDEFDLFAEIYTKGFGMPSFLKDGVAQNNQILYDQENWTFYLASIENKPAGIGVLFTKNGIGTLASATTLPEYRNSGIQTALIKRRMQNAMEQDCSLLVGQARFGSVSQNNMERVGMRIGYTKAIWKLN</sequence>
<keyword evidence="2" id="KW-0808">Transferase</keyword>
<proteinExistence type="predicted"/>
<dbReference type="OrthoDB" id="2350893at2"/>
<dbReference type="PROSITE" id="PS51186">
    <property type="entry name" value="GNAT"/>
    <property type="match status" value="1"/>
</dbReference>
<keyword evidence="3" id="KW-1185">Reference proteome</keyword>
<evidence type="ECO:0000313" key="2">
    <source>
        <dbReference type="EMBL" id="THE10742.1"/>
    </source>
</evidence>
<gene>
    <name evidence="2" type="ORF">E1I69_17505</name>
</gene>
<protein>
    <submittedName>
        <fullName evidence="2">N-acetyltransferase</fullName>
    </submittedName>
</protein>
<accession>A0A4S3PPU0</accession>
<organism evidence="2 3">
    <name type="scientific">Bacillus timonensis</name>
    <dbReference type="NCBI Taxonomy" id="1033734"/>
    <lineage>
        <taxon>Bacteria</taxon>
        <taxon>Bacillati</taxon>
        <taxon>Bacillota</taxon>
        <taxon>Bacilli</taxon>
        <taxon>Bacillales</taxon>
        <taxon>Bacillaceae</taxon>
        <taxon>Bacillus</taxon>
    </lineage>
</organism>
<dbReference type="AlphaFoldDB" id="A0A4S3PPU0"/>
<name>A0A4S3PPU0_9BACI</name>
<dbReference type="SUPFAM" id="SSF55729">
    <property type="entry name" value="Acyl-CoA N-acyltransferases (Nat)"/>
    <property type="match status" value="1"/>
</dbReference>
<evidence type="ECO:0000259" key="1">
    <source>
        <dbReference type="PROSITE" id="PS51186"/>
    </source>
</evidence>
<reference evidence="2 3" key="1">
    <citation type="journal article" date="2019" name="Indoor Air">
        <title>Impacts of indoor surface finishes on bacterial viability.</title>
        <authorList>
            <person name="Hu J."/>
            <person name="Maamar S.B."/>
            <person name="Glawe A.J."/>
            <person name="Gottel N."/>
            <person name="Gilbert J.A."/>
            <person name="Hartmann E.M."/>
        </authorList>
    </citation>
    <scope>NUCLEOTIDE SEQUENCE [LARGE SCALE GENOMIC DNA]</scope>
    <source>
        <strain evidence="2 3">AF060A6</strain>
    </source>
</reference>
<dbReference type="GO" id="GO:0016747">
    <property type="term" value="F:acyltransferase activity, transferring groups other than amino-acyl groups"/>
    <property type="evidence" value="ECO:0007669"/>
    <property type="project" value="InterPro"/>
</dbReference>
<dbReference type="RefSeq" id="WP_136380859.1">
    <property type="nucleotide sequence ID" value="NZ_SLUB01000040.1"/>
</dbReference>
<evidence type="ECO:0000313" key="3">
    <source>
        <dbReference type="Proteomes" id="UP000306477"/>
    </source>
</evidence>
<dbReference type="InterPro" id="IPR016181">
    <property type="entry name" value="Acyl_CoA_acyltransferase"/>
</dbReference>
<comment type="caution">
    <text evidence="2">The sequence shown here is derived from an EMBL/GenBank/DDBJ whole genome shotgun (WGS) entry which is preliminary data.</text>
</comment>
<dbReference type="Pfam" id="PF00583">
    <property type="entry name" value="Acetyltransf_1"/>
    <property type="match status" value="1"/>
</dbReference>
<dbReference type="Gene3D" id="3.40.630.30">
    <property type="match status" value="1"/>
</dbReference>
<dbReference type="EMBL" id="SLUB01000040">
    <property type="protein sequence ID" value="THE10742.1"/>
    <property type="molecule type" value="Genomic_DNA"/>
</dbReference>
<dbReference type="CDD" id="cd04301">
    <property type="entry name" value="NAT_SF"/>
    <property type="match status" value="1"/>
</dbReference>
<feature type="domain" description="N-acetyltransferase" evidence="1">
    <location>
        <begin position="132"/>
        <end position="267"/>
    </location>
</feature>